<organism evidence="2 3">
    <name type="scientific">Roridomyces roridus</name>
    <dbReference type="NCBI Taxonomy" id="1738132"/>
    <lineage>
        <taxon>Eukaryota</taxon>
        <taxon>Fungi</taxon>
        <taxon>Dikarya</taxon>
        <taxon>Basidiomycota</taxon>
        <taxon>Agaricomycotina</taxon>
        <taxon>Agaricomycetes</taxon>
        <taxon>Agaricomycetidae</taxon>
        <taxon>Agaricales</taxon>
        <taxon>Marasmiineae</taxon>
        <taxon>Mycenaceae</taxon>
        <taxon>Roridomyces</taxon>
    </lineage>
</organism>
<keyword evidence="1" id="KW-0732">Signal</keyword>
<accession>A0AAD7BLX8</accession>
<protein>
    <submittedName>
        <fullName evidence="2">Uncharacterized protein</fullName>
    </submittedName>
</protein>
<dbReference type="AlphaFoldDB" id="A0AAD7BLX8"/>
<dbReference type="EMBL" id="JARKIF010000013">
    <property type="protein sequence ID" value="KAJ7624845.1"/>
    <property type="molecule type" value="Genomic_DNA"/>
</dbReference>
<feature type="signal peptide" evidence="1">
    <location>
        <begin position="1"/>
        <end position="22"/>
    </location>
</feature>
<feature type="chain" id="PRO_5042009182" evidence="1">
    <location>
        <begin position="23"/>
        <end position="163"/>
    </location>
</feature>
<proteinExistence type="predicted"/>
<dbReference type="Proteomes" id="UP001221142">
    <property type="component" value="Unassembled WGS sequence"/>
</dbReference>
<evidence type="ECO:0000313" key="3">
    <source>
        <dbReference type="Proteomes" id="UP001221142"/>
    </source>
</evidence>
<gene>
    <name evidence="2" type="ORF">FB45DRAFT_751375</name>
</gene>
<keyword evidence="3" id="KW-1185">Reference proteome</keyword>
<sequence>MSYISRRLLRSSLLIMVSLVAADNLDCTGIGMDWYITMVGETPCVTYQNLRRICDAEFAVGIMSVNTPPDYCADQVADCCCNSVSFGLSMLCLKCVLVSAFRNGIDARVGAYQTYLNGSSLSHCRNPVFQGLPTNIQTAVCNEKIKINNDLYSFDAWTNGAWY</sequence>
<evidence type="ECO:0000313" key="2">
    <source>
        <dbReference type="EMBL" id="KAJ7624845.1"/>
    </source>
</evidence>
<reference evidence="2" key="1">
    <citation type="submission" date="2023-03" db="EMBL/GenBank/DDBJ databases">
        <title>Massive genome expansion in bonnet fungi (Mycena s.s.) driven by repeated elements and novel gene families across ecological guilds.</title>
        <authorList>
            <consortium name="Lawrence Berkeley National Laboratory"/>
            <person name="Harder C.B."/>
            <person name="Miyauchi S."/>
            <person name="Viragh M."/>
            <person name="Kuo A."/>
            <person name="Thoen E."/>
            <person name="Andreopoulos B."/>
            <person name="Lu D."/>
            <person name="Skrede I."/>
            <person name="Drula E."/>
            <person name="Henrissat B."/>
            <person name="Morin E."/>
            <person name="Kohler A."/>
            <person name="Barry K."/>
            <person name="LaButti K."/>
            <person name="Morin E."/>
            <person name="Salamov A."/>
            <person name="Lipzen A."/>
            <person name="Mereny Z."/>
            <person name="Hegedus B."/>
            <person name="Baldrian P."/>
            <person name="Stursova M."/>
            <person name="Weitz H."/>
            <person name="Taylor A."/>
            <person name="Grigoriev I.V."/>
            <person name="Nagy L.G."/>
            <person name="Martin F."/>
            <person name="Kauserud H."/>
        </authorList>
    </citation>
    <scope>NUCLEOTIDE SEQUENCE</scope>
    <source>
        <strain evidence="2">9284</strain>
    </source>
</reference>
<comment type="caution">
    <text evidence="2">The sequence shown here is derived from an EMBL/GenBank/DDBJ whole genome shotgun (WGS) entry which is preliminary data.</text>
</comment>
<name>A0AAD7BLX8_9AGAR</name>
<evidence type="ECO:0000256" key="1">
    <source>
        <dbReference type="SAM" id="SignalP"/>
    </source>
</evidence>